<sequence length="254" mass="27079">MIVAPLVFFFFSVLAAVNGCANTPGAGPPTAEKSFRIDFSPPLDWTAKDTAARKKRATDDDPTTTTVGPKEDPATPTEKPKDPATGGDDKTTEAPKQEDPSALQQATVERAEKMMTTSIKNAIFDAIGRSGMAVLPTVSFDDLPDLKMKLAPADVVENTVVSKTLSLKIFDAIGRSGMAVLPTVTFDDLPDLKMKLAPADVVENTVLSKTLSLKVNVKIPYPAPDAAWQQISDATFVDLTSGYGVLVRKIQVVA</sequence>
<reference evidence="4" key="1">
    <citation type="submission" date="2016-11" db="UniProtKB">
        <authorList>
            <consortium name="WormBaseParasite"/>
        </authorList>
    </citation>
    <scope>IDENTIFICATION</scope>
</reference>
<name>A0A1I7ZJL9_9BILA</name>
<dbReference type="WBParaSite" id="L893_g27048.t1">
    <property type="protein sequence ID" value="L893_g27048.t1"/>
    <property type="gene ID" value="L893_g27048"/>
</dbReference>
<accession>A0A1I7ZJL9</accession>
<organism evidence="3 4">
    <name type="scientific">Steinernema glaseri</name>
    <dbReference type="NCBI Taxonomy" id="37863"/>
    <lineage>
        <taxon>Eukaryota</taxon>
        <taxon>Metazoa</taxon>
        <taxon>Ecdysozoa</taxon>
        <taxon>Nematoda</taxon>
        <taxon>Chromadorea</taxon>
        <taxon>Rhabditida</taxon>
        <taxon>Tylenchina</taxon>
        <taxon>Panagrolaimomorpha</taxon>
        <taxon>Strongyloidoidea</taxon>
        <taxon>Steinernematidae</taxon>
        <taxon>Steinernema</taxon>
    </lineage>
</organism>
<proteinExistence type="predicted"/>
<feature type="signal peptide" evidence="2">
    <location>
        <begin position="1"/>
        <end position="15"/>
    </location>
</feature>
<protein>
    <submittedName>
        <fullName evidence="4">Lipoprotein</fullName>
    </submittedName>
</protein>
<dbReference type="Proteomes" id="UP000095287">
    <property type="component" value="Unplaced"/>
</dbReference>
<feature type="region of interest" description="Disordered" evidence="1">
    <location>
        <begin position="26"/>
        <end position="103"/>
    </location>
</feature>
<dbReference type="AlphaFoldDB" id="A0A1I7ZJL9"/>
<evidence type="ECO:0000256" key="2">
    <source>
        <dbReference type="SAM" id="SignalP"/>
    </source>
</evidence>
<keyword evidence="3" id="KW-1185">Reference proteome</keyword>
<evidence type="ECO:0000313" key="3">
    <source>
        <dbReference type="Proteomes" id="UP000095287"/>
    </source>
</evidence>
<evidence type="ECO:0000313" key="4">
    <source>
        <dbReference type="WBParaSite" id="L893_g27048.t1"/>
    </source>
</evidence>
<feature type="compositionally biased region" description="Basic and acidic residues" evidence="1">
    <location>
        <begin position="69"/>
        <end position="99"/>
    </location>
</feature>
<keyword evidence="2" id="KW-0732">Signal</keyword>
<feature type="chain" id="PRO_5013312008" evidence="2">
    <location>
        <begin position="16"/>
        <end position="254"/>
    </location>
</feature>
<evidence type="ECO:0000256" key="1">
    <source>
        <dbReference type="SAM" id="MobiDB-lite"/>
    </source>
</evidence>